<feature type="domain" description="N-acetyltransferase" evidence="1">
    <location>
        <begin position="2"/>
        <end position="180"/>
    </location>
</feature>
<evidence type="ECO:0000259" key="1">
    <source>
        <dbReference type="PROSITE" id="PS51186"/>
    </source>
</evidence>
<dbReference type="RefSeq" id="WP_124843824.1">
    <property type="nucleotide sequence ID" value="NZ_RQZG01000005.1"/>
</dbReference>
<evidence type="ECO:0000313" key="3">
    <source>
        <dbReference type="Proteomes" id="UP000280819"/>
    </source>
</evidence>
<dbReference type="Proteomes" id="UP000280819">
    <property type="component" value="Unassembled WGS sequence"/>
</dbReference>
<organism evidence="2 3">
    <name type="scientific">Arachnia propionica</name>
    <dbReference type="NCBI Taxonomy" id="1750"/>
    <lineage>
        <taxon>Bacteria</taxon>
        <taxon>Bacillati</taxon>
        <taxon>Actinomycetota</taxon>
        <taxon>Actinomycetes</taxon>
        <taxon>Propionibacteriales</taxon>
        <taxon>Propionibacteriaceae</taxon>
        <taxon>Arachnia</taxon>
    </lineage>
</organism>
<dbReference type="GO" id="GO:0016747">
    <property type="term" value="F:acyltransferase activity, transferring groups other than amino-acyl groups"/>
    <property type="evidence" value="ECO:0007669"/>
    <property type="project" value="InterPro"/>
</dbReference>
<dbReference type="AlphaFoldDB" id="A0A3P1T945"/>
<evidence type="ECO:0000313" key="2">
    <source>
        <dbReference type="EMBL" id="RRD05705.1"/>
    </source>
</evidence>
<dbReference type="SUPFAM" id="SSF55729">
    <property type="entry name" value="Acyl-CoA N-acyltransferases (Nat)"/>
    <property type="match status" value="1"/>
</dbReference>
<dbReference type="EMBL" id="RQZG01000005">
    <property type="protein sequence ID" value="RRD05705.1"/>
    <property type="molecule type" value="Genomic_DNA"/>
</dbReference>
<dbReference type="OrthoDB" id="4119890at2"/>
<reference evidence="2 3" key="1">
    <citation type="submission" date="2018-11" db="EMBL/GenBank/DDBJ databases">
        <title>Genomes From Bacteria Associated with the Canine Oral Cavity: a Test Case for Automated Genome-Based Taxonomic Assignment.</title>
        <authorList>
            <person name="Coil D.A."/>
            <person name="Jospin G."/>
            <person name="Darling A.E."/>
            <person name="Wallis C."/>
            <person name="Davis I.J."/>
            <person name="Harris S."/>
            <person name="Eisen J.A."/>
            <person name="Holcombe L.J."/>
            <person name="O'Flynn C."/>
        </authorList>
    </citation>
    <scope>NUCLEOTIDE SEQUENCE [LARGE SCALE GENOMIC DNA]</scope>
    <source>
        <strain evidence="2 3">OH887_COT-365</strain>
    </source>
</reference>
<protein>
    <submittedName>
        <fullName evidence="2">GNAT family N-acetyltransferase</fullName>
    </submittedName>
</protein>
<dbReference type="InterPro" id="IPR016181">
    <property type="entry name" value="Acyl_CoA_acyltransferase"/>
</dbReference>
<proteinExistence type="predicted"/>
<sequence>MIVITELSLPDHAEAPDWVAWTEMMARSSAEAVGTSGATITPAELLVQARHDARGRNRRVRRWLARLDGEPVGLARLVVDLVDDPSGGTVLVHVESEHRDRGLGTELARALHDALPETTDHLAAEVMSPVPTGEERIEAPSGGAVAADHPGVRLALRHGFSLAQTVWYQRLDLAMSTPHLGRAELKARARSGADYEVRTLEGVPPEELRPGIAVLKARMSTDVPHGQLIQPESRWDAERVVRHYEALGATRRVLLAIVTHVPSGEVVALNELSSSRGRPDSPVHQRDTLVLPAHRGRRLGLLVKAANLRAARAAVPEAPAVLTFNAHENQHMLAINDELGFECRGVLGLFQAVRNADG</sequence>
<gene>
    <name evidence="2" type="ORF">EII34_05710</name>
</gene>
<dbReference type="CDD" id="cd04301">
    <property type="entry name" value="NAT_SF"/>
    <property type="match status" value="1"/>
</dbReference>
<dbReference type="Pfam" id="PF00583">
    <property type="entry name" value="Acetyltransf_1"/>
    <property type="match status" value="1"/>
</dbReference>
<comment type="caution">
    <text evidence="2">The sequence shown here is derived from an EMBL/GenBank/DDBJ whole genome shotgun (WGS) entry which is preliminary data.</text>
</comment>
<dbReference type="InterPro" id="IPR000182">
    <property type="entry name" value="GNAT_dom"/>
</dbReference>
<dbReference type="Gene3D" id="3.40.630.30">
    <property type="match status" value="1"/>
</dbReference>
<name>A0A3P1T945_9ACTN</name>
<dbReference type="PROSITE" id="PS51186">
    <property type="entry name" value="GNAT"/>
    <property type="match status" value="1"/>
</dbReference>
<accession>A0A3P1T945</accession>
<keyword evidence="2" id="KW-0808">Transferase</keyword>